<feature type="transmembrane region" description="Helical" evidence="2">
    <location>
        <begin position="6"/>
        <end position="28"/>
    </location>
</feature>
<evidence type="ECO:0000256" key="1">
    <source>
        <dbReference type="SAM" id="MobiDB-lite"/>
    </source>
</evidence>
<dbReference type="InterPro" id="IPR036423">
    <property type="entry name" value="SOD-like_Cu/Zn_dom_sf"/>
</dbReference>
<dbReference type="CDD" id="cd00305">
    <property type="entry name" value="Cu-Zn_Superoxide_Dismutase"/>
    <property type="match status" value="1"/>
</dbReference>
<evidence type="ECO:0000313" key="5">
    <source>
        <dbReference type="RefSeq" id="XP_018019176.1"/>
    </source>
</evidence>
<dbReference type="InterPro" id="IPR001424">
    <property type="entry name" value="SOD_Cu_Zn_dom"/>
</dbReference>
<reference evidence="5" key="1">
    <citation type="submission" date="2025-08" db="UniProtKB">
        <authorList>
            <consortium name="RefSeq"/>
        </authorList>
    </citation>
    <scope>IDENTIFICATION</scope>
</reference>
<dbReference type="GO" id="GO:0006801">
    <property type="term" value="P:superoxide metabolic process"/>
    <property type="evidence" value="ECO:0007669"/>
    <property type="project" value="InterPro"/>
</dbReference>
<accession>A0A8B7P2A3</accession>
<dbReference type="Pfam" id="PF00080">
    <property type="entry name" value="Sod_Cu"/>
    <property type="match status" value="1"/>
</dbReference>
<evidence type="ECO:0000259" key="3">
    <source>
        <dbReference type="Pfam" id="PF00080"/>
    </source>
</evidence>
<evidence type="ECO:0000256" key="2">
    <source>
        <dbReference type="SAM" id="Phobius"/>
    </source>
</evidence>
<dbReference type="RefSeq" id="XP_018019176.1">
    <property type="nucleotide sequence ID" value="XM_018163687.1"/>
</dbReference>
<evidence type="ECO:0000313" key="4">
    <source>
        <dbReference type="Proteomes" id="UP000694843"/>
    </source>
</evidence>
<dbReference type="InterPro" id="IPR024134">
    <property type="entry name" value="SOD_Cu/Zn_/chaperone"/>
</dbReference>
<keyword evidence="2" id="KW-0812">Transmembrane</keyword>
<gene>
    <name evidence="5" type="primary">LOC108675659</name>
</gene>
<dbReference type="OrthoDB" id="2015551at2759"/>
<keyword evidence="4" id="KW-1185">Reference proteome</keyword>
<dbReference type="PANTHER" id="PTHR10003">
    <property type="entry name" value="SUPEROXIDE DISMUTASE CU-ZN -RELATED"/>
    <property type="match status" value="1"/>
</dbReference>
<feature type="region of interest" description="Disordered" evidence="1">
    <location>
        <begin position="106"/>
        <end position="129"/>
    </location>
</feature>
<name>A0A8B7P2A3_HYAAZ</name>
<proteinExistence type="predicted"/>
<dbReference type="Proteomes" id="UP000694843">
    <property type="component" value="Unplaced"/>
</dbReference>
<keyword evidence="2" id="KW-1133">Transmembrane helix</keyword>
<organism evidence="4 5">
    <name type="scientific">Hyalella azteca</name>
    <name type="common">Amphipod</name>
    <dbReference type="NCBI Taxonomy" id="294128"/>
    <lineage>
        <taxon>Eukaryota</taxon>
        <taxon>Metazoa</taxon>
        <taxon>Ecdysozoa</taxon>
        <taxon>Arthropoda</taxon>
        <taxon>Crustacea</taxon>
        <taxon>Multicrustacea</taxon>
        <taxon>Malacostraca</taxon>
        <taxon>Eumalacostraca</taxon>
        <taxon>Peracarida</taxon>
        <taxon>Amphipoda</taxon>
        <taxon>Senticaudata</taxon>
        <taxon>Talitrida</taxon>
        <taxon>Talitroidea</taxon>
        <taxon>Hyalellidae</taxon>
        <taxon>Hyalella</taxon>
    </lineage>
</organism>
<dbReference type="KEGG" id="hazt:108675659"/>
<sequence length="192" mass="20353">MGKCIGYTAGAITFMAIGALATGLALYFTYPEARRSVQTLTYSDEEMRFATCELVAAPNFTVKGTIYFRQNASYDTTVITGTVEGLTVGEHGFHIHEFGANGGRCKDAGKHYNPDGQPHGGQDSDQRHVGDLGNIRSVEQGASTLARVQHSPHSPDALVTLYGDRAVLGRAVVVHAGRDDLGASGDAPAVLQ</sequence>
<feature type="domain" description="Superoxide dismutase copper/zinc binding" evidence="3">
    <location>
        <begin position="62"/>
        <end position="183"/>
    </location>
</feature>
<protein>
    <submittedName>
        <fullName evidence="5">Superoxide dismutase [Cu-Zn]</fullName>
    </submittedName>
</protein>
<dbReference type="AlphaFoldDB" id="A0A8B7P2A3"/>
<dbReference type="PRINTS" id="PR00068">
    <property type="entry name" value="CUZNDISMTASE"/>
</dbReference>
<dbReference type="Gene3D" id="2.60.40.200">
    <property type="entry name" value="Superoxide dismutase, copper/zinc binding domain"/>
    <property type="match status" value="1"/>
</dbReference>
<dbReference type="GO" id="GO:0005507">
    <property type="term" value="F:copper ion binding"/>
    <property type="evidence" value="ECO:0007669"/>
    <property type="project" value="InterPro"/>
</dbReference>
<keyword evidence="2" id="KW-0472">Membrane</keyword>
<dbReference type="GeneID" id="108675659"/>
<dbReference type="SUPFAM" id="SSF49329">
    <property type="entry name" value="Cu,Zn superoxide dismutase-like"/>
    <property type="match status" value="1"/>
</dbReference>